<evidence type="ECO:0000313" key="1">
    <source>
        <dbReference type="EMBL" id="GMH15569.1"/>
    </source>
</evidence>
<sequence length="311" mass="32326">MCVEVGRGDPLPPKIRLLTSATEFALTVEVEVIYHSKPAHSSSGSLYSQKHVANRLPMARASGVKRMGADLPIVLAPVNARGASPSVGVLDEVNLASPVGVKPPVPAHDAVYVLADSVLGYNNAPAGDVGGSTGSLESSDGAHHVLNSSSCSLDHSDGSLVGLLFINVNDTSRGAHQPPLSTALSAGQEPCNLASINQFVEPPAEAVSHENCLIPGVAEDDCLGVCSYSADSELPDLEAWVVKLRLEDAAGMGLCCSCQGDFQHWCSDADASDLIVFEARSILKLLSAAELVLKEDEAGSSMALPLLLLLI</sequence>
<dbReference type="Proteomes" id="UP001279734">
    <property type="component" value="Unassembled WGS sequence"/>
</dbReference>
<comment type="caution">
    <text evidence="1">The sequence shown here is derived from an EMBL/GenBank/DDBJ whole genome shotgun (WGS) entry which is preliminary data.</text>
</comment>
<reference evidence="1" key="1">
    <citation type="submission" date="2023-05" db="EMBL/GenBank/DDBJ databases">
        <title>Nepenthes gracilis genome sequencing.</title>
        <authorList>
            <person name="Fukushima K."/>
        </authorList>
    </citation>
    <scope>NUCLEOTIDE SEQUENCE</scope>
    <source>
        <strain evidence="1">SING2019-196</strain>
    </source>
</reference>
<organism evidence="1 2">
    <name type="scientific">Nepenthes gracilis</name>
    <name type="common">Slender pitcher plant</name>
    <dbReference type="NCBI Taxonomy" id="150966"/>
    <lineage>
        <taxon>Eukaryota</taxon>
        <taxon>Viridiplantae</taxon>
        <taxon>Streptophyta</taxon>
        <taxon>Embryophyta</taxon>
        <taxon>Tracheophyta</taxon>
        <taxon>Spermatophyta</taxon>
        <taxon>Magnoliopsida</taxon>
        <taxon>eudicotyledons</taxon>
        <taxon>Gunneridae</taxon>
        <taxon>Pentapetalae</taxon>
        <taxon>Caryophyllales</taxon>
        <taxon>Nepenthaceae</taxon>
        <taxon>Nepenthes</taxon>
    </lineage>
</organism>
<protein>
    <submittedName>
        <fullName evidence="1">Uncharacterized protein</fullName>
    </submittedName>
</protein>
<proteinExistence type="predicted"/>
<gene>
    <name evidence="1" type="ORF">Nepgr_017410</name>
</gene>
<dbReference type="AlphaFoldDB" id="A0AAD3XT25"/>
<accession>A0AAD3XT25</accession>
<evidence type="ECO:0000313" key="2">
    <source>
        <dbReference type="Proteomes" id="UP001279734"/>
    </source>
</evidence>
<dbReference type="EMBL" id="BSYO01000015">
    <property type="protein sequence ID" value="GMH15569.1"/>
    <property type="molecule type" value="Genomic_DNA"/>
</dbReference>
<name>A0AAD3XT25_NEPGR</name>
<keyword evidence="2" id="KW-1185">Reference proteome</keyword>